<dbReference type="EMBL" id="UZAG01019311">
    <property type="protein sequence ID" value="VDO43223.1"/>
    <property type="molecule type" value="Genomic_DNA"/>
</dbReference>
<gene>
    <name evidence="1" type="ORF">BTMF_LOCUS12610</name>
</gene>
<proteinExistence type="predicted"/>
<organism evidence="3">
    <name type="scientific">Brugia timori</name>
    <dbReference type="NCBI Taxonomy" id="42155"/>
    <lineage>
        <taxon>Eukaryota</taxon>
        <taxon>Metazoa</taxon>
        <taxon>Ecdysozoa</taxon>
        <taxon>Nematoda</taxon>
        <taxon>Chromadorea</taxon>
        <taxon>Rhabditida</taxon>
        <taxon>Spirurina</taxon>
        <taxon>Spiruromorpha</taxon>
        <taxon>Filarioidea</taxon>
        <taxon>Onchocercidae</taxon>
        <taxon>Brugia</taxon>
    </lineage>
</organism>
<evidence type="ECO:0000313" key="1">
    <source>
        <dbReference type="EMBL" id="VDO43223.1"/>
    </source>
</evidence>
<evidence type="ECO:0000313" key="2">
    <source>
        <dbReference type="Proteomes" id="UP000280834"/>
    </source>
</evidence>
<evidence type="ECO:0000313" key="3">
    <source>
        <dbReference type="WBParaSite" id="BTMF_0001461601-mRNA-1"/>
    </source>
</evidence>
<name>A0A0R3R3M6_9BILA</name>
<protein>
    <submittedName>
        <fullName evidence="3">Secreted protein</fullName>
    </submittedName>
</protein>
<dbReference type="Proteomes" id="UP000280834">
    <property type="component" value="Unassembled WGS sequence"/>
</dbReference>
<keyword evidence="2" id="KW-1185">Reference proteome</keyword>
<dbReference type="WBParaSite" id="BTMF_0001461601-mRNA-1">
    <property type="protein sequence ID" value="BTMF_0001461601-mRNA-1"/>
    <property type="gene ID" value="BTMF_0001461601"/>
</dbReference>
<dbReference type="AlphaFoldDB" id="A0A0R3R3M6"/>
<reference evidence="1 2" key="2">
    <citation type="submission" date="2018-11" db="EMBL/GenBank/DDBJ databases">
        <authorList>
            <consortium name="Pathogen Informatics"/>
        </authorList>
    </citation>
    <scope>NUCLEOTIDE SEQUENCE [LARGE SCALE GENOMIC DNA]</scope>
</reference>
<accession>A0A0R3R3M6</accession>
<reference evidence="3" key="1">
    <citation type="submission" date="2017-02" db="UniProtKB">
        <authorList>
            <consortium name="WormBaseParasite"/>
        </authorList>
    </citation>
    <scope>IDENTIFICATION</scope>
</reference>
<sequence>MDLLDFYLLDLYLCLYKFYIILLLLLIKEISCSCVTPHIFVYTKQFSQRSANFPQIMIPFSTTKISTH</sequence>